<dbReference type="PANTHER" id="PTHR33096:SF1">
    <property type="entry name" value="CXC1-LIKE CYSTEINE CLUSTER ASSOCIATED WITH KDZ TRANSPOSASES DOMAIN-CONTAINING PROTEIN"/>
    <property type="match status" value="1"/>
</dbReference>
<dbReference type="Proteomes" id="UP000053647">
    <property type="component" value="Unassembled WGS sequence"/>
</dbReference>
<keyword evidence="2" id="KW-1185">Reference proteome</keyword>
<feature type="non-terminal residue" evidence="1">
    <location>
        <position position="249"/>
    </location>
</feature>
<dbReference type="PANTHER" id="PTHR33096">
    <property type="entry name" value="CXC2 DOMAIN-CONTAINING PROTEIN"/>
    <property type="match status" value="1"/>
</dbReference>
<reference evidence="2" key="2">
    <citation type="submission" date="2015-01" db="EMBL/GenBank/DDBJ databases">
        <title>Evolutionary Origins and Diversification of the Mycorrhizal Mutualists.</title>
        <authorList>
            <consortium name="DOE Joint Genome Institute"/>
            <consortium name="Mycorrhizal Genomics Consortium"/>
            <person name="Kohler A."/>
            <person name="Kuo A."/>
            <person name="Nagy L.G."/>
            <person name="Floudas D."/>
            <person name="Copeland A."/>
            <person name="Barry K.W."/>
            <person name="Cichocki N."/>
            <person name="Veneault-Fourrey C."/>
            <person name="LaButti K."/>
            <person name="Lindquist E.A."/>
            <person name="Lipzen A."/>
            <person name="Lundell T."/>
            <person name="Morin E."/>
            <person name="Murat C."/>
            <person name="Riley R."/>
            <person name="Ohm R."/>
            <person name="Sun H."/>
            <person name="Tunlid A."/>
            <person name="Henrissat B."/>
            <person name="Grigoriev I.V."/>
            <person name="Hibbett D.S."/>
            <person name="Martin F."/>
        </authorList>
    </citation>
    <scope>NUCLEOTIDE SEQUENCE [LARGE SCALE GENOMIC DNA]</scope>
    <source>
        <strain evidence="2">ATCC 200175</strain>
    </source>
</reference>
<dbReference type="OrthoDB" id="3253684at2759"/>
<name>A0A0C9TSL8_PAXIN</name>
<organism evidence="1 2">
    <name type="scientific">Paxillus involutus ATCC 200175</name>
    <dbReference type="NCBI Taxonomy" id="664439"/>
    <lineage>
        <taxon>Eukaryota</taxon>
        <taxon>Fungi</taxon>
        <taxon>Dikarya</taxon>
        <taxon>Basidiomycota</taxon>
        <taxon>Agaricomycotina</taxon>
        <taxon>Agaricomycetes</taxon>
        <taxon>Agaricomycetidae</taxon>
        <taxon>Boletales</taxon>
        <taxon>Paxilineae</taxon>
        <taxon>Paxillaceae</taxon>
        <taxon>Paxillus</taxon>
    </lineage>
</organism>
<reference evidence="1 2" key="1">
    <citation type="submission" date="2014-06" db="EMBL/GenBank/DDBJ databases">
        <authorList>
            <consortium name="DOE Joint Genome Institute"/>
            <person name="Kuo A."/>
            <person name="Kohler A."/>
            <person name="Nagy L.G."/>
            <person name="Floudas D."/>
            <person name="Copeland A."/>
            <person name="Barry K.W."/>
            <person name="Cichocki N."/>
            <person name="Veneault-Fourrey C."/>
            <person name="LaButti K."/>
            <person name="Lindquist E.A."/>
            <person name="Lipzen A."/>
            <person name="Lundell T."/>
            <person name="Morin E."/>
            <person name="Murat C."/>
            <person name="Sun H."/>
            <person name="Tunlid A."/>
            <person name="Henrissat B."/>
            <person name="Grigoriev I.V."/>
            <person name="Hibbett D.S."/>
            <person name="Martin F."/>
            <person name="Nordberg H.P."/>
            <person name="Cantor M.N."/>
            <person name="Hua S.X."/>
        </authorList>
    </citation>
    <scope>NUCLEOTIDE SEQUENCE [LARGE SCALE GENOMIC DNA]</scope>
    <source>
        <strain evidence="1 2">ATCC 200175</strain>
    </source>
</reference>
<evidence type="ECO:0000313" key="1">
    <source>
        <dbReference type="EMBL" id="KIJ10842.1"/>
    </source>
</evidence>
<evidence type="ECO:0000313" key="2">
    <source>
        <dbReference type="Proteomes" id="UP000053647"/>
    </source>
</evidence>
<dbReference type="HOGENOM" id="CLU_004552_1_0_1"/>
<dbReference type="AlphaFoldDB" id="A0A0C9TSL8"/>
<dbReference type="Pfam" id="PF18758">
    <property type="entry name" value="KDZ"/>
    <property type="match status" value="1"/>
</dbReference>
<dbReference type="InterPro" id="IPR040521">
    <property type="entry name" value="KDZ"/>
</dbReference>
<protein>
    <submittedName>
        <fullName evidence="1">Unplaced genomic scaffold PAXINscaffold_72, whole genome shotgun sequence</fullName>
    </submittedName>
</protein>
<accession>A0A0C9TSL8</accession>
<dbReference type="EMBL" id="KN819394">
    <property type="protein sequence ID" value="KIJ10842.1"/>
    <property type="molecule type" value="Genomic_DNA"/>
</dbReference>
<sequence length="249" mass="27696">EPPVPNSCATLLVQRYPACFNRNIVGRPLLDVSTIHVATDGNFHHRHQRSAGDCPPFYDPAYFLPKAQVDAVGHCISKARKHQPKKHQALIPDKAIDQCETSYEAADGKKQKAAMDSFDNTSIMALICHHNIPLFFTNIDSPGEQQKYSVALIDHLFTLLPPRANVIVLYDVGCILARSIAKYHILDDHITSHLCFATTAMHAYGHEWACQLVYNPRLAIGLGLSDGEGTERLWSQFIKLIGIERASSV</sequence>
<feature type="non-terminal residue" evidence="1">
    <location>
        <position position="1"/>
    </location>
</feature>
<proteinExistence type="predicted"/>
<gene>
    <name evidence="1" type="ORF">PAXINDRAFT_41714</name>
</gene>